<evidence type="ECO:0000256" key="1">
    <source>
        <dbReference type="SAM" id="MobiDB-lite"/>
    </source>
</evidence>
<evidence type="ECO:0000313" key="2">
    <source>
        <dbReference type="EMBL" id="GBG76824.1"/>
    </source>
</evidence>
<gene>
    <name evidence="2" type="ORF">CBR_g23040</name>
</gene>
<sequence>MRYKPCLMLDHQNNGYAAIEVICADTPWCENCRRYFHKSKDCPSKHQTDSAAANGSNGDLPRNKNQQADKAEKRKAPEGKDKGRKTQGDPRQQEKEKGRVQDREARNKPPHPNPSHEQGGGRVVVVWKKKDPNPSERSDEIRTPLEKGNSGLNSDGKDKGAKHIEKAELHERKKAPSGDHPQGKGDKDVEMISEDENRNEIKERVTEGETEDGKGNEDLEETEDSEEEDGKSEEEEEEETEEEDDEDKEFVDEEEEEEEDSEDEEKEEESEKEKNNEEGEEEKEDDEDTKEADKEGGKKKGTRDVEWDEGAESGKGSVARGEERWEEGEMEKVHERKDGGSPTVEKVGREVSKEEAQKGQVKERRADEAGLLKESLEAISPPPMRPELQPLGNFTVYNNNSFISEDIDQPDRPKFEMDKDVQENSWKLADIFPFQKVGNQQLLRELGLTQVNGFSPAKKTKRNDATAGRASGEESGSPPRDQRLEKDKEGRKRPRSLSQSRRELSLAGPMKTITKADKTKGPIKQFLIPLIISESAVGLVLLTRITSEDGLEISAIPVIAAPSNEEAVELAKRHVMNQTGSVAVLPSFKMNRYLSQKHQLPPVVFHMALMGIRTICDNFEKWCELEVHWIPLRDFLTGNTDSIEKLQMPVERSGGVLLEWLRYTNGIEKL</sequence>
<feature type="compositionally biased region" description="Basic and acidic residues" evidence="1">
    <location>
        <begin position="155"/>
        <end position="217"/>
    </location>
</feature>
<comment type="caution">
    <text evidence="2">The sequence shown here is derived from an EMBL/GenBank/DDBJ whole genome shotgun (WGS) entry which is preliminary data.</text>
</comment>
<protein>
    <submittedName>
        <fullName evidence="2">Uncharacterized protein</fullName>
    </submittedName>
</protein>
<feature type="compositionally biased region" description="Basic and acidic residues" evidence="1">
    <location>
        <begin position="291"/>
        <end position="305"/>
    </location>
</feature>
<feature type="compositionally biased region" description="Polar residues" evidence="1">
    <location>
        <begin position="49"/>
        <end position="66"/>
    </location>
</feature>
<feature type="compositionally biased region" description="Basic and acidic residues" evidence="1">
    <location>
        <begin position="67"/>
        <end position="107"/>
    </location>
</feature>
<feature type="compositionally biased region" description="Basic and acidic residues" evidence="1">
    <location>
        <begin position="330"/>
        <end position="339"/>
    </location>
</feature>
<feature type="compositionally biased region" description="Basic and acidic residues" evidence="1">
    <location>
        <begin position="128"/>
        <end position="145"/>
    </location>
</feature>
<feature type="compositionally biased region" description="Acidic residues" evidence="1">
    <location>
        <begin position="218"/>
        <end position="268"/>
    </location>
</feature>
<feature type="region of interest" description="Disordered" evidence="1">
    <location>
        <begin position="454"/>
        <end position="510"/>
    </location>
</feature>
<reference evidence="2 3" key="1">
    <citation type="journal article" date="2018" name="Cell">
        <title>The Chara Genome: Secondary Complexity and Implications for Plant Terrestrialization.</title>
        <authorList>
            <person name="Nishiyama T."/>
            <person name="Sakayama H."/>
            <person name="Vries J.D."/>
            <person name="Buschmann H."/>
            <person name="Saint-Marcoux D."/>
            <person name="Ullrich K.K."/>
            <person name="Haas F.B."/>
            <person name="Vanderstraeten L."/>
            <person name="Becker D."/>
            <person name="Lang D."/>
            <person name="Vosolsobe S."/>
            <person name="Rombauts S."/>
            <person name="Wilhelmsson P.K.I."/>
            <person name="Janitza P."/>
            <person name="Kern R."/>
            <person name="Heyl A."/>
            <person name="Rumpler F."/>
            <person name="Villalobos L.I.A.C."/>
            <person name="Clay J.M."/>
            <person name="Skokan R."/>
            <person name="Toyoda A."/>
            <person name="Suzuki Y."/>
            <person name="Kagoshima H."/>
            <person name="Schijlen E."/>
            <person name="Tajeshwar N."/>
            <person name="Catarino B."/>
            <person name="Hetherington A.J."/>
            <person name="Saltykova A."/>
            <person name="Bonnot C."/>
            <person name="Breuninger H."/>
            <person name="Symeonidi A."/>
            <person name="Radhakrishnan G.V."/>
            <person name="Van Nieuwerburgh F."/>
            <person name="Deforce D."/>
            <person name="Chang C."/>
            <person name="Karol K.G."/>
            <person name="Hedrich R."/>
            <person name="Ulvskov P."/>
            <person name="Glockner G."/>
            <person name="Delwiche C.F."/>
            <person name="Petrasek J."/>
            <person name="Van de Peer Y."/>
            <person name="Friml J."/>
            <person name="Beilby M."/>
            <person name="Dolan L."/>
            <person name="Kohara Y."/>
            <person name="Sugano S."/>
            <person name="Fujiyama A."/>
            <person name="Delaux P.-M."/>
            <person name="Quint M."/>
            <person name="TheiBen G."/>
            <person name="Hagemann M."/>
            <person name="Harholt J."/>
            <person name="Dunand C."/>
            <person name="Zachgo S."/>
            <person name="Langdale J."/>
            <person name="Maumus F."/>
            <person name="Straeten D.V.D."/>
            <person name="Gould S.B."/>
            <person name="Rensing S.A."/>
        </authorList>
    </citation>
    <scope>NUCLEOTIDE SEQUENCE [LARGE SCALE GENOMIC DNA]</scope>
    <source>
        <strain evidence="2 3">S276</strain>
    </source>
</reference>
<evidence type="ECO:0000313" key="3">
    <source>
        <dbReference type="Proteomes" id="UP000265515"/>
    </source>
</evidence>
<organism evidence="2 3">
    <name type="scientific">Chara braunii</name>
    <name type="common">Braun's stonewort</name>
    <dbReference type="NCBI Taxonomy" id="69332"/>
    <lineage>
        <taxon>Eukaryota</taxon>
        <taxon>Viridiplantae</taxon>
        <taxon>Streptophyta</taxon>
        <taxon>Charophyceae</taxon>
        <taxon>Charales</taxon>
        <taxon>Characeae</taxon>
        <taxon>Chara</taxon>
    </lineage>
</organism>
<feature type="compositionally biased region" description="Basic and acidic residues" evidence="1">
    <location>
        <begin position="480"/>
        <end position="490"/>
    </location>
</feature>
<dbReference type="Proteomes" id="UP000265515">
    <property type="component" value="Unassembled WGS sequence"/>
</dbReference>
<feature type="region of interest" description="Disordered" evidence="1">
    <location>
        <begin position="40"/>
        <end position="369"/>
    </location>
</feature>
<feature type="compositionally biased region" description="Basic and acidic residues" evidence="1">
    <location>
        <begin position="346"/>
        <end position="369"/>
    </location>
</feature>
<dbReference type="Gramene" id="GBG76824">
    <property type="protein sequence ID" value="GBG76824"/>
    <property type="gene ID" value="CBR_g23040"/>
</dbReference>
<proteinExistence type="predicted"/>
<dbReference type="EMBL" id="BFEA01000254">
    <property type="protein sequence ID" value="GBG76824.1"/>
    <property type="molecule type" value="Genomic_DNA"/>
</dbReference>
<dbReference type="AlphaFoldDB" id="A0A388L3E0"/>
<accession>A0A388L3E0</accession>
<feature type="compositionally biased region" description="Acidic residues" evidence="1">
    <location>
        <begin position="278"/>
        <end position="290"/>
    </location>
</feature>
<name>A0A388L3E0_CHABU</name>
<keyword evidence="3" id="KW-1185">Reference proteome</keyword>